<protein>
    <recommendedName>
        <fullName evidence="2">DUF4185 domain-containing protein</fullName>
    </recommendedName>
</protein>
<organism evidence="3 4">
    <name type="scientific">Phytohabitans rumicis</name>
    <dbReference type="NCBI Taxonomy" id="1076125"/>
    <lineage>
        <taxon>Bacteria</taxon>
        <taxon>Bacillati</taxon>
        <taxon>Actinomycetota</taxon>
        <taxon>Actinomycetes</taxon>
        <taxon>Micromonosporales</taxon>
        <taxon>Micromonosporaceae</taxon>
    </lineage>
</organism>
<dbReference type="InterPro" id="IPR006311">
    <property type="entry name" value="TAT_signal"/>
</dbReference>
<evidence type="ECO:0000256" key="1">
    <source>
        <dbReference type="SAM" id="MobiDB-lite"/>
    </source>
</evidence>
<feature type="region of interest" description="Disordered" evidence="1">
    <location>
        <begin position="1106"/>
        <end position="1133"/>
    </location>
</feature>
<proteinExistence type="predicted"/>
<comment type="caution">
    <text evidence="3">The sequence shown here is derived from an EMBL/GenBank/DDBJ whole genome shotgun (WGS) entry which is preliminary data.</text>
</comment>
<accession>A0A6V8LLI7</accession>
<feature type="domain" description="DUF4185" evidence="2">
    <location>
        <begin position="852"/>
        <end position="1092"/>
    </location>
</feature>
<evidence type="ECO:0000259" key="2">
    <source>
        <dbReference type="Pfam" id="PF13810"/>
    </source>
</evidence>
<evidence type="ECO:0000313" key="3">
    <source>
        <dbReference type="EMBL" id="GFJ95489.1"/>
    </source>
</evidence>
<dbReference type="PROSITE" id="PS51318">
    <property type="entry name" value="TAT"/>
    <property type="match status" value="1"/>
</dbReference>
<dbReference type="Proteomes" id="UP000482960">
    <property type="component" value="Unassembled WGS sequence"/>
</dbReference>
<feature type="compositionally biased region" description="Pro residues" evidence="1">
    <location>
        <begin position="1111"/>
        <end position="1133"/>
    </location>
</feature>
<dbReference type="RefSeq" id="WP_173083085.1">
    <property type="nucleotide sequence ID" value="NZ_BAABJB010000048.1"/>
</dbReference>
<reference evidence="3 4" key="2">
    <citation type="submission" date="2020-03" db="EMBL/GenBank/DDBJ databases">
        <authorList>
            <person name="Ichikawa N."/>
            <person name="Kimura A."/>
            <person name="Kitahashi Y."/>
            <person name="Uohara A."/>
        </authorList>
    </citation>
    <scope>NUCLEOTIDE SEQUENCE [LARGE SCALE GENOMIC DNA]</scope>
    <source>
        <strain evidence="3 4">NBRC 108638</strain>
    </source>
</reference>
<dbReference type="SUPFAM" id="SSF89372">
    <property type="entry name" value="Fucose-specific lectin"/>
    <property type="match status" value="1"/>
</dbReference>
<evidence type="ECO:0000313" key="4">
    <source>
        <dbReference type="Proteomes" id="UP000482960"/>
    </source>
</evidence>
<dbReference type="EMBL" id="BLPG01000001">
    <property type="protein sequence ID" value="GFJ95489.1"/>
    <property type="molecule type" value="Genomic_DNA"/>
</dbReference>
<name>A0A6V8LLI7_9ACTN</name>
<reference evidence="3 4" key="1">
    <citation type="submission" date="2020-03" db="EMBL/GenBank/DDBJ databases">
        <title>Whole genome shotgun sequence of Phytohabitans rumicis NBRC 108638.</title>
        <authorList>
            <person name="Komaki H."/>
            <person name="Tamura T."/>
        </authorList>
    </citation>
    <scope>NUCLEOTIDE SEQUENCE [LARGE SCALE GENOMIC DNA]</scope>
    <source>
        <strain evidence="3 4">NBRC 108638</strain>
    </source>
</reference>
<keyword evidence="4" id="KW-1185">Reference proteome</keyword>
<dbReference type="AlphaFoldDB" id="A0A6V8LLI7"/>
<dbReference type="InterPro" id="IPR025442">
    <property type="entry name" value="DUF4185"/>
</dbReference>
<sequence length="1133" mass="123208">MSRRPIPIPSDATAKATHVHRAPLPEPQPQAPTAAAALPQRYTPVRLSRRTVLRGGMSAGVAAVLGAHYLNRPAGPGELDLSAFGANSVGPSCLIEGDFVSTDHHNLEAVLYRDGALHHVWGLPGPSGMEWRAGQILPAFASGPGSLIRSDFGSTPHKNFEVVLWSGNELWHWFHDNSNVDLPWQQAQLISSKATGPASLIQSDFGSGAHKNFEVVVLEGSNLVHYFHDNSNVDLPWTRGQTITTRATGPGCLIQSDFGSGAHKNFEVVVLEGSNLVHYFHDNSNVDLPWTRGQTITTRATGPGSIIQGYSGAAHKNFEVVVPEGNTLVHYWHDNSNVDLPWSRGQTVSVATTGPGCIAKSSFGPGGPGNYEILVQELTKSVIHYWHHNVDVALPWWRNGFHVPGFAEDWADSPLLASTVKVAQLTGEWDRQRNAATLSRTASRFGVTGTDLGQSFLYEGRICFLFGDTEVDGEIRDDGDAAKTLDSIAFTSDTSVGPDGITLEFNRASPQVPDIDQGAFCVPTDGLEAGNPATGPGWLIQSDFTYNDSHNFELVMLQGSNLVHWWRDATPNSGWRRGQTITTRATGSGCIIQSSFGSGEHGNFEVVVLEGKNLVHYWHDNANVNSPWRRGQTITGNATGPGCIIQSNFGSDEHGDFEVVVLEGTNLVHYWHDNSDVSQRWLRGHIITSRASGPGCIIQSDLGSSEHGNFEVVVREGNALMHYWHDNSNVALPWRAGQTITTRATGGACIIQSDLGPGAYGNFEVVVQEGKRLAHYWHDNSNVNMPWRAGQTISTRATAGGCIVQSDYRSGEHGNFEVLVLEDSRVMHYWHDNADVALPWQGPHPVNRASMYVYFTSDHVGDPGTEATSMGRSILARSNDGGNSFSPPLYTMSTDKFINLSIQVVRNADFPGLPQRSGDGILLWGSGGYRRSNVYLAHIPLESIEQRCAMRFYTGTNASGQPQWSGEEAHAAPLFLSGSIGELCVRWNPFLHRFILMYNGDNPGNILEHQSPTPWGRWSEAQNIFDYPSALGHYMHDPKLDDGLSDPGREDIGGGAYGPYIIAPFTTPNPDGTTTMFFVLSTWNPYNTMLMKTTIALRPEGHRGAAILQPTVPPSPGPSPSPSPSPSPNPGGC</sequence>
<gene>
    <name evidence="3" type="ORF">Prum_091310</name>
</gene>
<dbReference type="Pfam" id="PF13810">
    <property type="entry name" value="DUF4185"/>
    <property type="match status" value="1"/>
</dbReference>